<keyword evidence="1" id="KW-0732">Signal</keyword>
<dbReference type="AlphaFoldDB" id="A0AA88W2C7"/>
<accession>A0AA88W2C7</accession>
<dbReference type="EMBL" id="JAVXUP010000937">
    <property type="protein sequence ID" value="KAK3018423.1"/>
    <property type="molecule type" value="Genomic_DNA"/>
</dbReference>
<keyword evidence="3" id="KW-1185">Reference proteome</keyword>
<evidence type="ECO:0000256" key="1">
    <source>
        <dbReference type="SAM" id="SignalP"/>
    </source>
</evidence>
<proteinExistence type="predicted"/>
<gene>
    <name evidence="2" type="ORF">RJ639_003444</name>
</gene>
<evidence type="ECO:0008006" key="4">
    <source>
        <dbReference type="Google" id="ProtNLM"/>
    </source>
</evidence>
<dbReference type="InterPro" id="IPR002963">
    <property type="entry name" value="Expansin"/>
</dbReference>
<comment type="caution">
    <text evidence="2">The sequence shown here is derived from an EMBL/GenBank/DDBJ whole genome shotgun (WGS) entry which is preliminary data.</text>
</comment>
<organism evidence="2 3">
    <name type="scientific">Escallonia herrerae</name>
    <dbReference type="NCBI Taxonomy" id="1293975"/>
    <lineage>
        <taxon>Eukaryota</taxon>
        <taxon>Viridiplantae</taxon>
        <taxon>Streptophyta</taxon>
        <taxon>Embryophyta</taxon>
        <taxon>Tracheophyta</taxon>
        <taxon>Spermatophyta</taxon>
        <taxon>Magnoliopsida</taxon>
        <taxon>eudicotyledons</taxon>
        <taxon>Gunneridae</taxon>
        <taxon>Pentapetalae</taxon>
        <taxon>asterids</taxon>
        <taxon>campanulids</taxon>
        <taxon>Escalloniales</taxon>
        <taxon>Escalloniaceae</taxon>
        <taxon>Escallonia</taxon>
    </lineage>
</organism>
<sequence length="125" mass="14348">MPAWAMSMAIFYVAVGYECKNGHVHGHGWDYAHATFYGDMNGGETIRKLDLCPYLQELMDTKIIIRTRLWSSHNCVKHRAVQRWGNIVAYFHLMCVNDPKWCKPDTIRVAASNFCPPNYTEVHGA</sequence>
<dbReference type="Proteomes" id="UP001188597">
    <property type="component" value="Unassembled WGS sequence"/>
</dbReference>
<feature type="chain" id="PRO_5041685893" description="Secreted protein" evidence="1">
    <location>
        <begin position="17"/>
        <end position="125"/>
    </location>
</feature>
<name>A0AA88W2C7_9ASTE</name>
<evidence type="ECO:0000313" key="3">
    <source>
        <dbReference type="Proteomes" id="UP001188597"/>
    </source>
</evidence>
<dbReference type="Gene3D" id="2.40.40.10">
    <property type="entry name" value="RlpA-like domain"/>
    <property type="match status" value="1"/>
</dbReference>
<feature type="signal peptide" evidence="1">
    <location>
        <begin position="1"/>
        <end position="16"/>
    </location>
</feature>
<dbReference type="GO" id="GO:0009664">
    <property type="term" value="P:plant-type cell wall organization"/>
    <property type="evidence" value="ECO:0007669"/>
    <property type="project" value="InterPro"/>
</dbReference>
<dbReference type="InterPro" id="IPR036908">
    <property type="entry name" value="RlpA-like_sf"/>
</dbReference>
<protein>
    <recommendedName>
        <fullName evidence="4">Secreted protein</fullName>
    </recommendedName>
</protein>
<evidence type="ECO:0000313" key="2">
    <source>
        <dbReference type="EMBL" id="KAK3018423.1"/>
    </source>
</evidence>
<reference evidence="2" key="1">
    <citation type="submission" date="2022-12" db="EMBL/GenBank/DDBJ databases">
        <title>Draft genome assemblies for two species of Escallonia (Escalloniales).</title>
        <authorList>
            <person name="Chanderbali A."/>
            <person name="Dervinis C."/>
            <person name="Anghel I."/>
            <person name="Soltis D."/>
            <person name="Soltis P."/>
            <person name="Zapata F."/>
        </authorList>
    </citation>
    <scope>NUCLEOTIDE SEQUENCE</scope>
    <source>
        <strain evidence="2">UCBG64.0493</strain>
        <tissue evidence="2">Leaf</tissue>
    </source>
</reference>
<dbReference type="PANTHER" id="PTHR31867">
    <property type="entry name" value="EXPANSIN-A15"/>
    <property type="match status" value="1"/>
</dbReference>